<keyword evidence="7 9" id="KW-0687">Ribonucleoprotein</keyword>
<keyword evidence="6 9" id="KW-0733">Signal recognition particle</keyword>
<comment type="caution">
    <text evidence="11">The sequence shown here is derived from an EMBL/GenBank/DDBJ whole genome shotgun (WGS) entry which is preliminary data.</text>
</comment>
<evidence type="ECO:0000256" key="8">
    <source>
        <dbReference type="ARBA" id="ARBA00048027"/>
    </source>
</evidence>
<keyword evidence="4 9" id="KW-0694">RNA-binding</keyword>
<dbReference type="Proteomes" id="UP001144372">
    <property type="component" value="Unassembled WGS sequence"/>
</dbReference>
<keyword evidence="2 9" id="KW-0547">Nucleotide-binding</keyword>
<reference evidence="11" key="1">
    <citation type="submission" date="2022-12" db="EMBL/GenBank/DDBJ databases">
        <title>Reference genome sequencing for broad-spectrum identification of bacterial and archaeal isolates by mass spectrometry.</title>
        <authorList>
            <person name="Sekiguchi Y."/>
            <person name="Tourlousse D.M."/>
        </authorList>
    </citation>
    <scope>NUCLEOTIDE SEQUENCE</scope>
    <source>
        <strain evidence="11">ASRB1</strain>
    </source>
</reference>
<dbReference type="GO" id="GO:0006614">
    <property type="term" value="P:SRP-dependent cotranslational protein targeting to membrane"/>
    <property type="evidence" value="ECO:0007669"/>
    <property type="project" value="InterPro"/>
</dbReference>
<dbReference type="SMART" id="SM00963">
    <property type="entry name" value="SRP54_N"/>
    <property type="match status" value="1"/>
</dbReference>
<dbReference type="HAMAP" id="MF_00306">
    <property type="entry name" value="SRP54"/>
    <property type="match status" value="1"/>
</dbReference>
<evidence type="ECO:0000256" key="7">
    <source>
        <dbReference type="ARBA" id="ARBA00023274"/>
    </source>
</evidence>
<dbReference type="InterPro" id="IPR000897">
    <property type="entry name" value="SRP54_GTPase_dom"/>
</dbReference>
<dbReference type="Pfam" id="PF00448">
    <property type="entry name" value="SRP54"/>
    <property type="match status" value="1"/>
</dbReference>
<evidence type="ECO:0000313" key="12">
    <source>
        <dbReference type="Proteomes" id="UP001144372"/>
    </source>
</evidence>
<evidence type="ECO:0000256" key="3">
    <source>
        <dbReference type="ARBA" id="ARBA00022801"/>
    </source>
</evidence>
<keyword evidence="9" id="KW-0963">Cytoplasm</keyword>
<dbReference type="PANTHER" id="PTHR11564">
    <property type="entry name" value="SIGNAL RECOGNITION PARTICLE 54K PROTEIN SRP54"/>
    <property type="match status" value="1"/>
</dbReference>
<evidence type="ECO:0000313" key="11">
    <source>
        <dbReference type="EMBL" id="GLI35811.1"/>
    </source>
</evidence>
<dbReference type="GO" id="GO:0003924">
    <property type="term" value="F:GTPase activity"/>
    <property type="evidence" value="ECO:0007669"/>
    <property type="project" value="UniProtKB-UniRule"/>
</dbReference>
<evidence type="ECO:0000256" key="2">
    <source>
        <dbReference type="ARBA" id="ARBA00022741"/>
    </source>
</evidence>
<dbReference type="GO" id="GO:0008312">
    <property type="term" value="F:7S RNA binding"/>
    <property type="evidence" value="ECO:0007669"/>
    <property type="project" value="InterPro"/>
</dbReference>
<dbReference type="CDD" id="cd18539">
    <property type="entry name" value="SRP_G"/>
    <property type="match status" value="1"/>
</dbReference>
<dbReference type="InterPro" id="IPR027417">
    <property type="entry name" value="P-loop_NTPase"/>
</dbReference>
<gene>
    <name evidence="9 11" type="primary">ffh</name>
    <name evidence="11" type="ORF">DAMNIGENAA_32440</name>
</gene>
<dbReference type="InterPro" id="IPR004125">
    <property type="entry name" value="Signal_recog_particle_SRP54_M"/>
</dbReference>
<dbReference type="FunFam" id="3.40.50.300:FF:000022">
    <property type="entry name" value="Signal recognition particle 54 kDa subunit"/>
    <property type="match status" value="1"/>
</dbReference>
<dbReference type="InterPro" id="IPR004780">
    <property type="entry name" value="SRP"/>
</dbReference>
<name>A0A9W6FVS6_9BACT</name>
<dbReference type="SMART" id="SM00962">
    <property type="entry name" value="SRP54"/>
    <property type="match status" value="1"/>
</dbReference>
<dbReference type="SUPFAM" id="SSF52540">
    <property type="entry name" value="P-loop containing nucleoside triphosphate hydrolases"/>
    <property type="match status" value="1"/>
</dbReference>
<dbReference type="InterPro" id="IPR042101">
    <property type="entry name" value="SRP54_N_sf"/>
</dbReference>
<evidence type="ECO:0000256" key="1">
    <source>
        <dbReference type="ARBA" id="ARBA00005450"/>
    </source>
</evidence>
<keyword evidence="12" id="KW-1185">Reference proteome</keyword>
<keyword evidence="3 9" id="KW-0378">Hydrolase</keyword>
<proteinExistence type="inferred from homology"/>
<dbReference type="PROSITE" id="PS00300">
    <property type="entry name" value="SRP54"/>
    <property type="match status" value="1"/>
</dbReference>
<dbReference type="PANTHER" id="PTHR11564:SF5">
    <property type="entry name" value="SIGNAL RECOGNITION PARTICLE SUBUNIT SRP54"/>
    <property type="match status" value="1"/>
</dbReference>
<dbReference type="AlphaFoldDB" id="A0A9W6FVS6"/>
<dbReference type="InterPro" id="IPR036891">
    <property type="entry name" value="Signal_recog_part_SRP54_M_sf"/>
</dbReference>
<comment type="catalytic activity">
    <reaction evidence="8 9">
        <text>GTP + H2O = GDP + phosphate + H(+)</text>
        <dbReference type="Rhea" id="RHEA:19669"/>
        <dbReference type="ChEBI" id="CHEBI:15377"/>
        <dbReference type="ChEBI" id="CHEBI:15378"/>
        <dbReference type="ChEBI" id="CHEBI:37565"/>
        <dbReference type="ChEBI" id="CHEBI:43474"/>
        <dbReference type="ChEBI" id="CHEBI:58189"/>
        <dbReference type="EC" id="3.6.5.4"/>
    </reaction>
</comment>
<evidence type="ECO:0000256" key="5">
    <source>
        <dbReference type="ARBA" id="ARBA00023134"/>
    </source>
</evidence>
<dbReference type="Gene3D" id="1.10.260.30">
    <property type="entry name" value="Signal recognition particle, SRP54 subunit, M-domain"/>
    <property type="match status" value="1"/>
</dbReference>
<evidence type="ECO:0000256" key="6">
    <source>
        <dbReference type="ARBA" id="ARBA00023135"/>
    </source>
</evidence>
<evidence type="ECO:0000256" key="9">
    <source>
        <dbReference type="HAMAP-Rule" id="MF_00306"/>
    </source>
</evidence>
<comment type="function">
    <text evidence="9">Involved in targeting and insertion of nascent membrane proteins into the cytoplasmic membrane. Binds to the hydrophobic signal sequence of the ribosome-nascent chain (RNC) as it emerges from the ribosomes. The SRP-RNC complex is then targeted to the cytoplasmic membrane where it interacts with the SRP receptor FtsY.</text>
</comment>
<feature type="binding site" evidence="9">
    <location>
        <begin position="193"/>
        <end position="197"/>
    </location>
    <ligand>
        <name>GTP</name>
        <dbReference type="ChEBI" id="CHEBI:37565"/>
    </ligand>
</feature>
<dbReference type="EMBL" id="BSDR01000001">
    <property type="protein sequence ID" value="GLI35811.1"/>
    <property type="molecule type" value="Genomic_DNA"/>
</dbReference>
<accession>A0A9W6FVS6</accession>
<dbReference type="GO" id="GO:0048500">
    <property type="term" value="C:signal recognition particle"/>
    <property type="evidence" value="ECO:0007669"/>
    <property type="project" value="UniProtKB-UniRule"/>
</dbReference>
<dbReference type="EC" id="3.6.5.4" evidence="9"/>
<protein>
    <recommendedName>
        <fullName evidence="9">Signal recognition particle protein</fullName>
        <ecNumber evidence="9">3.6.5.4</ecNumber>
    </recommendedName>
    <alternativeName>
        <fullName evidence="9">Fifty-four homolog</fullName>
    </alternativeName>
</protein>
<evidence type="ECO:0000256" key="4">
    <source>
        <dbReference type="ARBA" id="ARBA00022884"/>
    </source>
</evidence>
<comment type="subunit">
    <text evidence="9">Part of the signal recognition particle protein translocation system, which is composed of SRP and FtsY.</text>
</comment>
<feature type="binding site" evidence="9">
    <location>
        <begin position="111"/>
        <end position="118"/>
    </location>
    <ligand>
        <name>GTP</name>
        <dbReference type="ChEBI" id="CHEBI:37565"/>
    </ligand>
</feature>
<dbReference type="InterPro" id="IPR013822">
    <property type="entry name" value="Signal_recog_particl_SRP54_hlx"/>
</dbReference>
<keyword evidence="5 9" id="KW-0342">GTP-binding</keyword>
<comment type="subcellular location">
    <subcellularLocation>
        <location evidence="9">Cytoplasm</location>
    </subcellularLocation>
    <text evidence="9">The SRP-RNC complex is targeted to the cytoplasmic membrane.</text>
</comment>
<dbReference type="GO" id="GO:0005525">
    <property type="term" value="F:GTP binding"/>
    <property type="evidence" value="ECO:0007669"/>
    <property type="project" value="UniProtKB-UniRule"/>
</dbReference>
<sequence>MVITMFDNLSDRLQKIFKNLRGQGKLTEENIQSALREVRMALLEADVHYKVAKDFVASIAERAIGQEVMQSLTPGQQVIKIVNEALTELMGGRAEPLRLIGKPPVCLMMVGLQGSGKTTTTAKLARKLVQEKRRPCLVPADVYRPAAIDQLVTLAGQLKLPVYASSVQQRPEEIAREALAYAKQQNCDTLLVDTAGRLHVDTELMAELGRLKEILEPNEILLVADAMTGQDAVQVAGKFHDMLGVTGVILTKLDGDARGGAALSIRSVTNCPIKFIGTGEKLDALEVFHPDRMSSRILGMGDVLSMIEKAQEAFDEKQAQELAQKFREDTFSLEDFRNQLKQIKKLGSLEQILGMLPGMGMLKELKKMQVDEKEFVRMEAIINSMTKGERKNADIINASRRRRIADGSGTSVQEVNRLLKSYNESRKMMRQMMGGGSAGKKKKGKVRRKRAFFPF</sequence>
<feature type="binding site" evidence="9">
    <location>
        <begin position="251"/>
        <end position="254"/>
    </location>
    <ligand>
        <name>GTP</name>
        <dbReference type="ChEBI" id="CHEBI:37565"/>
    </ligand>
</feature>
<dbReference type="Pfam" id="PF02978">
    <property type="entry name" value="SRP_SPB"/>
    <property type="match status" value="1"/>
</dbReference>
<dbReference type="Gene3D" id="1.20.120.140">
    <property type="entry name" value="Signal recognition particle SRP54, nucleotide-binding domain"/>
    <property type="match status" value="1"/>
</dbReference>
<dbReference type="Pfam" id="PF02881">
    <property type="entry name" value="SRP54_N"/>
    <property type="match status" value="1"/>
</dbReference>
<dbReference type="SMART" id="SM00382">
    <property type="entry name" value="AAA"/>
    <property type="match status" value="1"/>
</dbReference>
<dbReference type="InterPro" id="IPR003593">
    <property type="entry name" value="AAA+_ATPase"/>
</dbReference>
<feature type="domain" description="SRP54-type proteins GTP-binding" evidence="10">
    <location>
        <begin position="272"/>
        <end position="285"/>
    </location>
</feature>
<dbReference type="SUPFAM" id="SSF47446">
    <property type="entry name" value="Signal peptide-binding domain"/>
    <property type="match status" value="1"/>
</dbReference>
<organism evidence="11 12">
    <name type="scientific">Desulforhabdus amnigena</name>
    <dbReference type="NCBI Taxonomy" id="40218"/>
    <lineage>
        <taxon>Bacteria</taxon>
        <taxon>Pseudomonadati</taxon>
        <taxon>Thermodesulfobacteriota</taxon>
        <taxon>Syntrophobacteria</taxon>
        <taxon>Syntrophobacterales</taxon>
        <taxon>Syntrophobacteraceae</taxon>
        <taxon>Desulforhabdus</taxon>
    </lineage>
</organism>
<comment type="similarity">
    <text evidence="1 9">Belongs to the GTP-binding SRP family. SRP54 subfamily.</text>
</comment>
<dbReference type="Gene3D" id="3.40.50.300">
    <property type="entry name" value="P-loop containing nucleotide triphosphate hydrolases"/>
    <property type="match status" value="1"/>
</dbReference>
<dbReference type="NCBIfam" id="TIGR00959">
    <property type="entry name" value="ffh"/>
    <property type="match status" value="1"/>
</dbReference>
<dbReference type="InterPro" id="IPR022941">
    <property type="entry name" value="SRP54"/>
</dbReference>
<evidence type="ECO:0000259" key="10">
    <source>
        <dbReference type="PROSITE" id="PS00300"/>
    </source>
</evidence>
<comment type="domain">
    <text evidence="9">Composed of three domains: the N-terminal N domain, which is responsible for interactions with the ribosome, the central G domain, which binds GTP, and the C-terminal M domain, which binds the RNA and the signal sequence of the RNC.</text>
</comment>